<comment type="caution">
    <text evidence="2">The sequence shown here is derived from an EMBL/GenBank/DDBJ whole genome shotgun (WGS) entry which is preliminary data.</text>
</comment>
<evidence type="ECO:0000313" key="2">
    <source>
        <dbReference type="EMBL" id="MFD0796138.1"/>
    </source>
</evidence>
<dbReference type="EMBL" id="JBHTHY010000003">
    <property type="protein sequence ID" value="MFD0796138.1"/>
    <property type="molecule type" value="Genomic_DNA"/>
</dbReference>
<proteinExistence type="predicted"/>
<name>A0ABW3B062_9FLAO</name>
<accession>A0ABW3B062</accession>
<gene>
    <name evidence="2" type="ORF">ACFQZJ_01595</name>
</gene>
<feature type="domain" description="DUF4434" evidence="1">
    <location>
        <begin position="3"/>
        <end position="293"/>
    </location>
</feature>
<dbReference type="InterPro" id="IPR017853">
    <property type="entry name" value="GH"/>
</dbReference>
<dbReference type="Gene3D" id="3.20.20.80">
    <property type="entry name" value="Glycosidases"/>
    <property type="match status" value="1"/>
</dbReference>
<evidence type="ECO:0000313" key="3">
    <source>
        <dbReference type="Proteomes" id="UP001597012"/>
    </source>
</evidence>
<sequence length="316" mass="36234">MQITGTFIDEISHDIPHQNWGAEEWDTDFAHMKAMGIDTVILIRCGYQQFLTYPSNYLIKEYNCFAPPVDLVQLYLELADKYGMTFYFGTYDSGEYWKTGDMRHEIDVNLHVIEEVYDSYGHYKSFGGWYLSLELSRKTKGAVTSIAQLGAKCKAVSKGLPVLISPWIDGKKAVMASNNELTKDSGISLKEHEEEWDEIFEGIKGSVDVVAFQDGHVDYTDLEGYLKLNKKLADKHGLQSWTNSESFDRDMPIKFLPIKWEKLLLKLNAAKRAGCEKAITFEFSHFMSPQSAYKQAGHLYNRYMESPLARHRRGTE</sequence>
<protein>
    <submittedName>
        <fullName evidence="2">DUF4434 domain-containing protein</fullName>
    </submittedName>
</protein>
<keyword evidence="3" id="KW-1185">Reference proteome</keyword>
<dbReference type="InterPro" id="IPR027849">
    <property type="entry name" value="DUF4434"/>
</dbReference>
<dbReference type="RefSeq" id="WP_379931814.1">
    <property type="nucleotide sequence ID" value="NZ_JBHTHY010000003.1"/>
</dbReference>
<evidence type="ECO:0000259" key="1">
    <source>
        <dbReference type="Pfam" id="PF14488"/>
    </source>
</evidence>
<reference evidence="3" key="1">
    <citation type="journal article" date="2019" name="Int. J. Syst. Evol. Microbiol.">
        <title>The Global Catalogue of Microorganisms (GCM) 10K type strain sequencing project: providing services to taxonomists for standard genome sequencing and annotation.</title>
        <authorList>
            <consortium name="The Broad Institute Genomics Platform"/>
            <consortium name="The Broad Institute Genome Sequencing Center for Infectious Disease"/>
            <person name="Wu L."/>
            <person name="Ma J."/>
        </authorList>
    </citation>
    <scope>NUCLEOTIDE SEQUENCE [LARGE SCALE GENOMIC DNA]</scope>
    <source>
        <strain evidence="3">CCUG 61948</strain>
    </source>
</reference>
<dbReference type="SUPFAM" id="SSF51445">
    <property type="entry name" value="(Trans)glycosidases"/>
    <property type="match status" value="1"/>
</dbReference>
<dbReference type="Pfam" id="PF14488">
    <property type="entry name" value="DUF4434"/>
    <property type="match status" value="1"/>
</dbReference>
<organism evidence="2 3">
    <name type="scientific">Maribacter chungangensis</name>
    <dbReference type="NCBI Taxonomy" id="1069117"/>
    <lineage>
        <taxon>Bacteria</taxon>
        <taxon>Pseudomonadati</taxon>
        <taxon>Bacteroidota</taxon>
        <taxon>Flavobacteriia</taxon>
        <taxon>Flavobacteriales</taxon>
        <taxon>Flavobacteriaceae</taxon>
        <taxon>Maribacter</taxon>
    </lineage>
</organism>
<dbReference type="Proteomes" id="UP001597012">
    <property type="component" value="Unassembled WGS sequence"/>
</dbReference>